<gene>
    <name evidence="3 6" type="primary">purE</name>
    <name evidence="6" type="ORF">OG727_23595</name>
</gene>
<name>A0ABZ1VSL3_9ACTN</name>
<comment type="pathway">
    <text evidence="3">Purine metabolism; IMP biosynthesis via de novo pathway; 5-amino-1-(5-phospho-D-ribosyl)imidazole-4-carboxylate from 5-amino-1-(5-phospho-D-ribosyl)imidazole (N5-CAIR route): step 2/2.</text>
</comment>
<dbReference type="RefSeq" id="WP_329128410.1">
    <property type="nucleotide sequence ID" value="NZ_CP108473.1"/>
</dbReference>
<feature type="compositionally biased region" description="Low complexity" evidence="4">
    <location>
        <begin position="10"/>
        <end position="21"/>
    </location>
</feature>
<feature type="binding site" evidence="3">
    <location>
        <position position="29"/>
    </location>
    <ligand>
        <name>substrate</name>
    </ligand>
</feature>
<dbReference type="Gene3D" id="3.40.50.1970">
    <property type="match status" value="1"/>
</dbReference>
<dbReference type="NCBIfam" id="TIGR01162">
    <property type="entry name" value="purE"/>
    <property type="match status" value="1"/>
</dbReference>
<dbReference type="SMART" id="SM01001">
    <property type="entry name" value="AIRC"/>
    <property type="match status" value="1"/>
</dbReference>
<evidence type="ECO:0000256" key="2">
    <source>
        <dbReference type="ARBA" id="ARBA00023235"/>
    </source>
</evidence>
<accession>A0ABZ1VSL3</accession>
<reference evidence="6" key="1">
    <citation type="submission" date="2022-10" db="EMBL/GenBank/DDBJ databases">
        <title>The complete genomes of actinobacterial strains from the NBC collection.</title>
        <authorList>
            <person name="Joergensen T.S."/>
            <person name="Alvarez Arevalo M."/>
            <person name="Sterndorff E.B."/>
            <person name="Faurdal D."/>
            <person name="Vuksanovic O."/>
            <person name="Mourched A.-S."/>
            <person name="Charusanti P."/>
            <person name="Shaw S."/>
            <person name="Blin K."/>
            <person name="Weber T."/>
        </authorList>
    </citation>
    <scope>NUCLEOTIDE SEQUENCE</scope>
    <source>
        <strain evidence="6">NBC_01256</strain>
    </source>
</reference>
<dbReference type="InterPro" id="IPR024694">
    <property type="entry name" value="PurE_prokaryotes"/>
</dbReference>
<dbReference type="HAMAP" id="MF_01929">
    <property type="entry name" value="PurE_classI"/>
    <property type="match status" value="1"/>
</dbReference>
<dbReference type="PANTHER" id="PTHR23046:SF2">
    <property type="entry name" value="PHOSPHORIBOSYLAMINOIMIDAZOLE CARBOXYLASE"/>
    <property type="match status" value="1"/>
</dbReference>
<evidence type="ECO:0000256" key="3">
    <source>
        <dbReference type="HAMAP-Rule" id="MF_01929"/>
    </source>
</evidence>
<organism evidence="6 7">
    <name type="scientific">Streptomyces caniferus</name>
    <dbReference type="NCBI Taxonomy" id="285557"/>
    <lineage>
        <taxon>Bacteria</taxon>
        <taxon>Bacillati</taxon>
        <taxon>Actinomycetota</taxon>
        <taxon>Actinomycetes</taxon>
        <taxon>Kitasatosporales</taxon>
        <taxon>Streptomycetaceae</taxon>
        <taxon>Streptomyces</taxon>
    </lineage>
</organism>
<comment type="function">
    <text evidence="3">Catalyzes the conversion of N5-carboxyaminoimidazole ribonucleotide (N5-CAIR) to 4-carboxy-5-aminoimidazole ribonucleotide (CAIR).</text>
</comment>
<feature type="region of interest" description="Disordered" evidence="4">
    <location>
        <begin position="1"/>
        <end position="21"/>
    </location>
</feature>
<dbReference type="Pfam" id="PF00731">
    <property type="entry name" value="AIRC"/>
    <property type="match status" value="1"/>
</dbReference>
<keyword evidence="1 3" id="KW-0658">Purine biosynthesis</keyword>
<feature type="binding site" evidence="3">
    <location>
        <position position="32"/>
    </location>
    <ligand>
        <name>substrate</name>
    </ligand>
</feature>
<sequence>MTPTSPDQRPASNADSAAPSPVVGIVMGSDSDWPVMEVAAQALDEFEIPYEVDVVSAHRMPREMIAYGEEAAERGLKAIIAGAGGAAHLPGMLASVTPLPVIGVPVPLKYLDGMDSLLSIVQMPAGVPVATVSVGGARNAGLLAARILATQDAELLGRMREFQQELNDQATEKGKRLRNKVASPAGFGFGGGK</sequence>
<evidence type="ECO:0000256" key="4">
    <source>
        <dbReference type="SAM" id="MobiDB-lite"/>
    </source>
</evidence>
<keyword evidence="6" id="KW-0456">Lyase</keyword>
<keyword evidence="7" id="KW-1185">Reference proteome</keyword>
<dbReference type="PIRSF" id="PIRSF001338">
    <property type="entry name" value="AIR_carboxylase"/>
    <property type="match status" value="1"/>
</dbReference>
<dbReference type="Proteomes" id="UP001432292">
    <property type="component" value="Chromosome"/>
</dbReference>
<feature type="binding site" evidence="3">
    <location>
        <position position="59"/>
    </location>
    <ligand>
        <name>substrate</name>
    </ligand>
</feature>
<dbReference type="InterPro" id="IPR033747">
    <property type="entry name" value="PurE_ClassI"/>
</dbReference>
<dbReference type="PANTHER" id="PTHR23046">
    <property type="entry name" value="PHOSPHORIBOSYLAMINOIMIDAZOLE CARBOXYLASE CATALYTIC SUBUNIT"/>
    <property type="match status" value="1"/>
</dbReference>
<dbReference type="GO" id="GO:0004638">
    <property type="term" value="F:phosphoribosylaminoimidazole carboxylase activity"/>
    <property type="evidence" value="ECO:0007669"/>
    <property type="project" value="UniProtKB-EC"/>
</dbReference>
<feature type="domain" description="PurE" evidence="5">
    <location>
        <begin position="21"/>
        <end position="170"/>
    </location>
</feature>
<comment type="catalytic activity">
    <reaction evidence="3">
        <text>5-carboxyamino-1-(5-phospho-D-ribosyl)imidazole + H(+) = 5-amino-1-(5-phospho-D-ribosyl)imidazole-4-carboxylate</text>
        <dbReference type="Rhea" id="RHEA:13193"/>
        <dbReference type="ChEBI" id="CHEBI:15378"/>
        <dbReference type="ChEBI" id="CHEBI:58730"/>
        <dbReference type="ChEBI" id="CHEBI:77657"/>
        <dbReference type="EC" id="5.4.99.18"/>
    </reaction>
</comment>
<dbReference type="GO" id="GO:0034023">
    <property type="term" value="F:5-(carboxyamino)imidazole ribonucleotide mutase activity"/>
    <property type="evidence" value="ECO:0007669"/>
    <property type="project" value="UniProtKB-EC"/>
</dbReference>
<evidence type="ECO:0000313" key="7">
    <source>
        <dbReference type="Proteomes" id="UP001432292"/>
    </source>
</evidence>
<dbReference type="InterPro" id="IPR000031">
    <property type="entry name" value="PurE_dom"/>
</dbReference>
<proteinExistence type="inferred from homology"/>
<dbReference type="EMBL" id="CP108473">
    <property type="protein sequence ID" value="WUS25019.1"/>
    <property type="molecule type" value="Genomic_DNA"/>
</dbReference>
<comment type="similarity">
    <text evidence="3">Belongs to the AIR carboxylase family. Class I subfamily.</text>
</comment>
<dbReference type="SUPFAM" id="SSF52255">
    <property type="entry name" value="N5-CAIR mutase (phosphoribosylaminoimidazole carboxylase, PurE)"/>
    <property type="match status" value="1"/>
</dbReference>
<evidence type="ECO:0000313" key="6">
    <source>
        <dbReference type="EMBL" id="WUS25019.1"/>
    </source>
</evidence>
<evidence type="ECO:0000259" key="5">
    <source>
        <dbReference type="SMART" id="SM01001"/>
    </source>
</evidence>
<evidence type="ECO:0000256" key="1">
    <source>
        <dbReference type="ARBA" id="ARBA00022755"/>
    </source>
</evidence>
<keyword evidence="2 3" id="KW-0413">Isomerase</keyword>
<protein>
    <recommendedName>
        <fullName evidence="3">N5-carboxyaminoimidazole ribonucleotide mutase</fullName>
        <shortName evidence="3">N5-CAIR mutase</shortName>
        <ecNumber evidence="3">5.4.99.18</ecNumber>
    </recommendedName>
    <alternativeName>
        <fullName evidence="3">5-(carboxyamino)imidazole ribonucleotide mutase</fullName>
    </alternativeName>
</protein>
<dbReference type="EC" id="5.4.99.18" evidence="3"/>